<keyword evidence="1" id="KW-0805">Transcription regulation</keyword>
<dbReference type="GO" id="GO:0003677">
    <property type="term" value="F:DNA binding"/>
    <property type="evidence" value="ECO:0007669"/>
    <property type="project" value="UniProtKB-KW"/>
</dbReference>
<dbReference type="Pfam" id="PF13545">
    <property type="entry name" value="HTH_Crp_2"/>
    <property type="match status" value="1"/>
</dbReference>
<dbReference type="InterPro" id="IPR019885">
    <property type="entry name" value="Tscrpt_reg_HTH_AsnC-type_CS"/>
</dbReference>
<dbReference type="Proteomes" id="UP000634004">
    <property type="component" value="Unassembled WGS sequence"/>
</dbReference>
<dbReference type="GO" id="GO:0003700">
    <property type="term" value="F:DNA-binding transcription factor activity"/>
    <property type="evidence" value="ECO:0007669"/>
    <property type="project" value="InterPro"/>
</dbReference>
<keyword evidence="3" id="KW-0804">Transcription</keyword>
<dbReference type="SMART" id="SM00419">
    <property type="entry name" value="HTH_CRP"/>
    <property type="match status" value="1"/>
</dbReference>
<keyword evidence="7" id="KW-1185">Reference proteome</keyword>
<gene>
    <name evidence="6" type="ORF">GCM10009069_06640</name>
</gene>
<keyword evidence="2" id="KW-0238">DNA-binding</keyword>
<name>A0A8J3CMA1_9PROT</name>
<dbReference type="Pfam" id="PF00027">
    <property type="entry name" value="cNMP_binding"/>
    <property type="match status" value="1"/>
</dbReference>
<reference evidence="6" key="2">
    <citation type="submission" date="2020-09" db="EMBL/GenBank/DDBJ databases">
        <authorList>
            <person name="Sun Q."/>
            <person name="Kim S."/>
        </authorList>
    </citation>
    <scope>NUCLEOTIDE SEQUENCE</scope>
    <source>
        <strain evidence="6">KCTC 32513</strain>
    </source>
</reference>
<dbReference type="InterPro" id="IPR018490">
    <property type="entry name" value="cNMP-bd_dom_sf"/>
</dbReference>
<dbReference type="SUPFAM" id="SSF51206">
    <property type="entry name" value="cAMP-binding domain-like"/>
    <property type="match status" value="1"/>
</dbReference>
<dbReference type="Gene3D" id="1.10.10.10">
    <property type="entry name" value="Winged helix-like DNA-binding domain superfamily/Winged helix DNA-binding domain"/>
    <property type="match status" value="1"/>
</dbReference>
<dbReference type="CDD" id="cd00038">
    <property type="entry name" value="CAP_ED"/>
    <property type="match status" value="1"/>
</dbReference>
<reference evidence="6" key="1">
    <citation type="journal article" date="2014" name="Int. J. Syst. Evol. Microbiol.">
        <title>Complete genome sequence of Corynebacterium casei LMG S-19264T (=DSM 44701T), isolated from a smear-ripened cheese.</title>
        <authorList>
            <consortium name="US DOE Joint Genome Institute (JGI-PGF)"/>
            <person name="Walter F."/>
            <person name="Albersmeier A."/>
            <person name="Kalinowski J."/>
            <person name="Ruckert C."/>
        </authorList>
    </citation>
    <scope>NUCLEOTIDE SEQUENCE</scope>
    <source>
        <strain evidence="6">KCTC 32513</strain>
    </source>
</reference>
<dbReference type="PROSITE" id="PS00519">
    <property type="entry name" value="HTH_ASNC_1"/>
    <property type="match status" value="1"/>
</dbReference>
<dbReference type="RefSeq" id="WP_189495387.1">
    <property type="nucleotide sequence ID" value="NZ_BMZH01000002.1"/>
</dbReference>
<feature type="domain" description="Cyclic nucleotide-binding" evidence="4">
    <location>
        <begin position="18"/>
        <end position="66"/>
    </location>
</feature>
<comment type="caution">
    <text evidence="6">The sequence shown here is derived from an EMBL/GenBank/DDBJ whole genome shotgun (WGS) entry which is preliminary data.</text>
</comment>
<dbReference type="InterPro" id="IPR018335">
    <property type="entry name" value="Tscrpt_reg_HTH_Crp-type_CS"/>
</dbReference>
<sequence length="212" mass="23414">MQTDIHDAHNGFGTIRVYPDKTPIYHQGDSATRIFRVNSGVVMTFRLLEDSRRQITGFCTEGEFFGLSPHGDHMDGAVTVTSAGIQSVSISALETDAGLRAQIMNHSFRKIEDTQNLMMTLTKTSSEARVAAFLVMLADRRLRRQGPNADGLEVSLPMSRLDIADYLGLSRETVSRRLNELKSLGLIGLPDTHTAQINRFDGLRRCAGMMAA</sequence>
<evidence type="ECO:0000256" key="2">
    <source>
        <dbReference type="ARBA" id="ARBA00023125"/>
    </source>
</evidence>
<accession>A0A8J3CMA1</accession>
<dbReference type="InterPro" id="IPR000595">
    <property type="entry name" value="cNMP-bd_dom"/>
</dbReference>
<dbReference type="PRINTS" id="PR00034">
    <property type="entry name" value="HTHCRP"/>
</dbReference>
<evidence type="ECO:0000313" key="6">
    <source>
        <dbReference type="EMBL" id="GHA86106.1"/>
    </source>
</evidence>
<dbReference type="CDD" id="cd00092">
    <property type="entry name" value="HTH_CRP"/>
    <property type="match status" value="1"/>
</dbReference>
<evidence type="ECO:0000313" key="7">
    <source>
        <dbReference type="Proteomes" id="UP000634004"/>
    </source>
</evidence>
<dbReference type="InterPro" id="IPR036390">
    <property type="entry name" value="WH_DNA-bd_sf"/>
</dbReference>
<evidence type="ECO:0000259" key="4">
    <source>
        <dbReference type="PROSITE" id="PS50042"/>
    </source>
</evidence>
<evidence type="ECO:0000259" key="5">
    <source>
        <dbReference type="PROSITE" id="PS51063"/>
    </source>
</evidence>
<proteinExistence type="predicted"/>
<organism evidence="6 7">
    <name type="scientific">Algimonas arctica</name>
    <dbReference type="NCBI Taxonomy" id="1479486"/>
    <lineage>
        <taxon>Bacteria</taxon>
        <taxon>Pseudomonadati</taxon>
        <taxon>Pseudomonadota</taxon>
        <taxon>Alphaproteobacteria</taxon>
        <taxon>Maricaulales</taxon>
        <taxon>Robiginitomaculaceae</taxon>
        <taxon>Algimonas</taxon>
    </lineage>
</organism>
<protein>
    <submittedName>
        <fullName evidence="6">Transcriptional regulator</fullName>
    </submittedName>
</protein>
<dbReference type="AlphaFoldDB" id="A0A8J3CMA1"/>
<dbReference type="PROSITE" id="PS51063">
    <property type="entry name" value="HTH_CRP_2"/>
    <property type="match status" value="1"/>
</dbReference>
<dbReference type="InterPro" id="IPR014710">
    <property type="entry name" value="RmlC-like_jellyroll"/>
</dbReference>
<evidence type="ECO:0000256" key="1">
    <source>
        <dbReference type="ARBA" id="ARBA00023015"/>
    </source>
</evidence>
<dbReference type="InterPro" id="IPR036388">
    <property type="entry name" value="WH-like_DNA-bd_sf"/>
</dbReference>
<dbReference type="SUPFAM" id="SSF46785">
    <property type="entry name" value="Winged helix' DNA-binding domain"/>
    <property type="match status" value="1"/>
</dbReference>
<dbReference type="InterPro" id="IPR012318">
    <property type="entry name" value="HTH_CRP"/>
</dbReference>
<dbReference type="EMBL" id="BMZH01000002">
    <property type="protein sequence ID" value="GHA86106.1"/>
    <property type="molecule type" value="Genomic_DNA"/>
</dbReference>
<dbReference type="PROSITE" id="PS00042">
    <property type="entry name" value="HTH_CRP_1"/>
    <property type="match status" value="1"/>
</dbReference>
<dbReference type="Gene3D" id="2.60.120.10">
    <property type="entry name" value="Jelly Rolls"/>
    <property type="match status" value="1"/>
</dbReference>
<evidence type="ECO:0000256" key="3">
    <source>
        <dbReference type="ARBA" id="ARBA00023163"/>
    </source>
</evidence>
<dbReference type="PROSITE" id="PS50042">
    <property type="entry name" value="CNMP_BINDING_3"/>
    <property type="match status" value="1"/>
</dbReference>
<feature type="domain" description="HTH crp-type" evidence="5">
    <location>
        <begin position="124"/>
        <end position="201"/>
    </location>
</feature>